<protein>
    <recommendedName>
        <fullName evidence="4">CzcB-like C-terminal circularly permuted SH3-like domain-containing protein</fullName>
    </recommendedName>
</protein>
<evidence type="ECO:0000256" key="1">
    <source>
        <dbReference type="ARBA" id="ARBA00022448"/>
    </source>
</evidence>
<gene>
    <name evidence="5" type="ORF">PlAlph_0900</name>
</gene>
<keyword evidence="3" id="KW-0732">Signal</keyword>
<dbReference type="GO" id="GO:0015679">
    <property type="term" value="P:plasma membrane copper ion transport"/>
    <property type="evidence" value="ECO:0007669"/>
    <property type="project" value="TreeGrafter"/>
</dbReference>
<keyword evidence="1" id="KW-0813">Transport</keyword>
<evidence type="ECO:0000256" key="2">
    <source>
        <dbReference type="SAM" id="MobiDB-lite"/>
    </source>
</evidence>
<reference evidence="5" key="1">
    <citation type="journal article" date="2020" name="J. ISSAAS">
        <title>Lactobacilli and other gastrointestinal microbiota of Peromyscus leucopus, reservoir host for agents of Lyme disease and other zoonoses in North America.</title>
        <authorList>
            <person name="Milovic A."/>
            <person name="Bassam K."/>
            <person name="Shao H."/>
            <person name="Chatzistamou I."/>
            <person name="Tufts D.M."/>
            <person name="Diuk-Wasser M."/>
            <person name="Barbour A.G."/>
        </authorList>
    </citation>
    <scope>NUCLEOTIDE SEQUENCE</scope>
    <source>
        <strain evidence="5">LL90</strain>
    </source>
</reference>
<dbReference type="EMBL" id="MN990728">
    <property type="protein sequence ID" value="QIM10336.1"/>
    <property type="molecule type" value="Genomic_DNA"/>
</dbReference>
<organism evidence="5">
    <name type="scientific">uncultured Alphaproteobacteria bacterium</name>
    <dbReference type="NCBI Taxonomy" id="91750"/>
    <lineage>
        <taxon>Bacteria</taxon>
        <taxon>Pseudomonadati</taxon>
        <taxon>Pseudomonadota</taxon>
        <taxon>Alphaproteobacteria</taxon>
        <taxon>environmental samples</taxon>
    </lineage>
</organism>
<evidence type="ECO:0000259" key="4">
    <source>
        <dbReference type="Pfam" id="PF25975"/>
    </source>
</evidence>
<dbReference type="PANTHER" id="PTHR30097:SF4">
    <property type="entry name" value="SLR6042 PROTEIN"/>
    <property type="match status" value="1"/>
</dbReference>
<proteinExistence type="predicted"/>
<feature type="region of interest" description="Disordered" evidence="2">
    <location>
        <begin position="231"/>
        <end position="253"/>
    </location>
</feature>
<dbReference type="InterPro" id="IPR051909">
    <property type="entry name" value="MFP_Cation_Efflux"/>
</dbReference>
<name>A0A6G8F292_9PROT</name>
<dbReference type="GO" id="GO:0030313">
    <property type="term" value="C:cell envelope"/>
    <property type="evidence" value="ECO:0007669"/>
    <property type="project" value="TreeGrafter"/>
</dbReference>
<sequence length="253" mass="28476">MKNIALKTLAALSLIMPALAHEGHDHGNSAFESHQTAVKEFELTEAQIHNLQLQTAVVHPFEFYKTIKIPMIVDTMHNKHSLAHGFVYEGSKIMKIKKGQTVTFKLDIMPQKEFQGKIVSIEDMIDPQSRLYSVYAVTDDDFPQNSQGLKGDMTIRIKPIEKKLGIPAAALQGEFGDYFVFVKHGPHFERREVIIGHKTGDMVEVVGVKEGETVVTTGSYQLRYASGRPIEEHEHTPEEKEHAHALNDKHLAE</sequence>
<accession>A0A6G8F292</accession>
<feature type="chain" id="PRO_5026254485" description="CzcB-like C-terminal circularly permuted SH3-like domain-containing protein" evidence="3">
    <location>
        <begin position="21"/>
        <end position="253"/>
    </location>
</feature>
<dbReference type="Gene3D" id="2.40.30.170">
    <property type="match status" value="1"/>
</dbReference>
<feature type="domain" description="CzcB-like C-terminal circularly permuted SH3-like" evidence="4">
    <location>
        <begin position="166"/>
        <end position="222"/>
    </location>
</feature>
<feature type="signal peptide" evidence="3">
    <location>
        <begin position="1"/>
        <end position="20"/>
    </location>
</feature>
<dbReference type="InterPro" id="IPR058649">
    <property type="entry name" value="CzcB_C"/>
</dbReference>
<evidence type="ECO:0000313" key="5">
    <source>
        <dbReference type="EMBL" id="QIM10336.1"/>
    </source>
</evidence>
<dbReference type="GO" id="GO:0060003">
    <property type="term" value="P:copper ion export"/>
    <property type="evidence" value="ECO:0007669"/>
    <property type="project" value="TreeGrafter"/>
</dbReference>
<dbReference type="Gene3D" id="2.40.420.20">
    <property type="match status" value="1"/>
</dbReference>
<evidence type="ECO:0000256" key="3">
    <source>
        <dbReference type="SAM" id="SignalP"/>
    </source>
</evidence>
<dbReference type="PANTHER" id="PTHR30097">
    <property type="entry name" value="CATION EFFLUX SYSTEM PROTEIN CUSB"/>
    <property type="match status" value="1"/>
</dbReference>
<dbReference type="AlphaFoldDB" id="A0A6G8F292"/>
<dbReference type="Pfam" id="PF25975">
    <property type="entry name" value="CzcB_C"/>
    <property type="match status" value="1"/>
</dbReference>